<protein>
    <recommendedName>
        <fullName evidence="12">Dynactin subunit 4</fullName>
    </recommendedName>
</protein>
<keyword evidence="9" id="KW-0175">Coiled coil</keyword>
<proteinExistence type="inferred from homology"/>
<evidence type="ECO:0000256" key="12">
    <source>
        <dbReference type="ARBA" id="ARBA00034864"/>
    </source>
</evidence>
<evidence type="ECO:0000256" key="2">
    <source>
        <dbReference type="ARBA" id="ARBA00004529"/>
    </source>
</evidence>
<dbReference type="GO" id="GO:0005869">
    <property type="term" value="C:dynactin complex"/>
    <property type="evidence" value="ECO:0007669"/>
    <property type="project" value="InterPro"/>
</dbReference>
<organism evidence="15 16">
    <name type="scientific">Rhinocladiella mackenziei CBS 650.93</name>
    <dbReference type="NCBI Taxonomy" id="1442369"/>
    <lineage>
        <taxon>Eukaryota</taxon>
        <taxon>Fungi</taxon>
        <taxon>Dikarya</taxon>
        <taxon>Ascomycota</taxon>
        <taxon>Pezizomycotina</taxon>
        <taxon>Eurotiomycetes</taxon>
        <taxon>Chaetothyriomycetidae</taxon>
        <taxon>Chaetothyriales</taxon>
        <taxon>Herpotrichiellaceae</taxon>
        <taxon>Rhinocladiella</taxon>
    </lineage>
</organism>
<evidence type="ECO:0000256" key="9">
    <source>
        <dbReference type="ARBA" id="ARBA00023054"/>
    </source>
</evidence>
<evidence type="ECO:0000256" key="7">
    <source>
        <dbReference type="ARBA" id="ARBA00022843"/>
    </source>
</evidence>
<dbReference type="AlphaFoldDB" id="A0A0D2FWB5"/>
<evidence type="ECO:0000313" key="15">
    <source>
        <dbReference type="EMBL" id="KIX06457.1"/>
    </source>
</evidence>
<keyword evidence="7" id="KW-0832">Ubl conjugation</keyword>
<dbReference type="Proteomes" id="UP000053617">
    <property type="component" value="Unassembled WGS sequence"/>
</dbReference>
<reference evidence="15 16" key="1">
    <citation type="submission" date="2015-01" db="EMBL/GenBank/DDBJ databases">
        <title>The Genome Sequence of Rhinocladiella mackenzie CBS 650.93.</title>
        <authorList>
            <consortium name="The Broad Institute Genomics Platform"/>
            <person name="Cuomo C."/>
            <person name="de Hoog S."/>
            <person name="Gorbushina A."/>
            <person name="Stielow B."/>
            <person name="Teixiera M."/>
            <person name="Abouelleil A."/>
            <person name="Chapman S.B."/>
            <person name="Priest M."/>
            <person name="Young S.K."/>
            <person name="Wortman J."/>
            <person name="Nusbaum C."/>
            <person name="Birren B."/>
        </authorList>
    </citation>
    <scope>NUCLEOTIDE SEQUENCE [LARGE SCALE GENOMIC DNA]</scope>
    <source>
        <strain evidence="15 16">CBS 650.93</strain>
    </source>
</reference>
<dbReference type="STRING" id="1442369.A0A0D2FWB5"/>
<dbReference type="OrthoDB" id="283815at2759"/>
<evidence type="ECO:0000313" key="16">
    <source>
        <dbReference type="Proteomes" id="UP000053617"/>
    </source>
</evidence>
<evidence type="ECO:0000256" key="8">
    <source>
        <dbReference type="ARBA" id="ARBA00022990"/>
    </source>
</evidence>
<evidence type="ECO:0000256" key="14">
    <source>
        <dbReference type="SAM" id="MobiDB-lite"/>
    </source>
</evidence>
<keyword evidence="8" id="KW-0007">Acetylation</keyword>
<keyword evidence="6" id="KW-0597">Phosphoprotein</keyword>
<comment type="subcellular location">
    <subcellularLocation>
        <location evidence="1">Cytoplasm</location>
        <location evidence="1">Cytoskeleton</location>
        <location evidence="1">Microtubule organizing center</location>
        <location evidence="1">Centrosome</location>
    </subcellularLocation>
    <subcellularLocation>
        <location evidence="2">Cytoplasm</location>
        <location evidence="2">Cytoskeleton</location>
        <location evidence="2">Stress fiber</location>
    </subcellularLocation>
    <subcellularLocation>
        <location evidence="3">Cytoplasm</location>
        <location evidence="3">Myofibril</location>
    </subcellularLocation>
</comment>
<gene>
    <name evidence="15" type="ORF">Z518_04433</name>
</gene>
<evidence type="ECO:0000256" key="1">
    <source>
        <dbReference type="ARBA" id="ARBA00004300"/>
    </source>
</evidence>
<comment type="similarity">
    <text evidence="11">Belongs to the dynactin subunit 4 family.</text>
</comment>
<dbReference type="RefSeq" id="XP_013273593.1">
    <property type="nucleotide sequence ID" value="XM_013418139.1"/>
</dbReference>
<evidence type="ECO:0000256" key="4">
    <source>
        <dbReference type="ARBA" id="ARBA00022490"/>
    </source>
</evidence>
<evidence type="ECO:0000256" key="5">
    <source>
        <dbReference type="ARBA" id="ARBA00022499"/>
    </source>
</evidence>
<evidence type="ECO:0000256" key="6">
    <source>
        <dbReference type="ARBA" id="ARBA00022553"/>
    </source>
</evidence>
<dbReference type="GO" id="GO:0001725">
    <property type="term" value="C:stress fiber"/>
    <property type="evidence" value="ECO:0007669"/>
    <property type="project" value="UniProtKB-SubCell"/>
</dbReference>
<dbReference type="Pfam" id="PF05502">
    <property type="entry name" value="Dynactin_p62"/>
    <property type="match status" value="1"/>
</dbReference>
<sequence length="600" mass="66785">MSIREDAKSRFAEGESFPTAPWRVYLYTRNIRMSSGTRAGRRSSRDVDFDREIQADEETFDPRHPRSAFSLFPPEHLLYCEECHEIKCPRCVTEEINATYCPDCLFESPRVMARGEGNRCPRNCFHCPICTSQMITTSVGDPKEGPFILNCNYCMWNTLEVGIKFDKGTGIRGQLDEMANGGKSRQGSWKSPLPSQDDPPRKSSLSHPPFSPGDDIGAEAREKAVSKAPLDATARFNALKAFYKQQITESSATDAGFPTSALDLAYSSPSSLQRIMNIYTNRENSLKRARQKLTIMREARTANEGLQLTDETSSSASSRIEYEETTTSAQRTFQLPSFVGNPGASTVSELKPMPTLMRTKRSKRCASCKHILTRPELKISSARYRIKLIALSYIPFVTIKPLPIPGGLLPPGPDGSDMVLSAGRPVQFIMTLRNPLFDDVNVSLGSPSITPGRRGHRVTILCPQFQIGKNSDAWDDALNANTNTNTNTNTVTSERTAGNTASGEQIAGKLYDQGRNWASVVIEIIPAGIVRNQTEELEEDEDVIEVPIRVRLEWTVTDEETGIVERRRKDKMMEEGEDVADDGKRELSYWMVIGIGRVAG</sequence>
<dbReference type="VEuPathDB" id="FungiDB:Z518_04433"/>
<dbReference type="HOGENOM" id="CLU_034750_0_0_1"/>
<keyword evidence="5" id="KW-1017">Isopeptide bond</keyword>
<feature type="region of interest" description="Disordered" evidence="14">
    <location>
        <begin position="174"/>
        <end position="224"/>
    </location>
</feature>
<evidence type="ECO:0000256" key="3">
    <source>
        <dbReference type="ARBA" id="ARBA00004657"/>
    </source>
</evidence>
<evidence type="ECO:0000256" key="11">
    <source>
        <dbReference type="ARBA" id="ARBA00034776"/>
    </source>
</evidence>
<dbReference type="EMBL" id="KN847477">
    <property type="protein sequence ID" value="KIX06457.1"/>
    <property type="molecule type" value="Genomic_DNA"/>
</dbReference>
<accession>A0A0D2FWB5</accession>
<dbReference type="PANTHER" id="PTHR13034">
    <property type="entry name" value="DYNACTIN P62 SUBUNIT"/>
    <property type="match status" value="1"/>
</dbReference>
<comment type="subunit">
    <text evidence="13">Subunit of dynactin, a multiprotein complex part of a tripartite complex with dynein and a adapter, such as BICDL1, BICD2 or HOOK3. The dynactin complex is built around ACTR1A/ACTB filament and consists of an actin-related filament composed of a shoulder domain, a pointed end and a barbed end. Its length is defined by its flexible shoulder domain. The soulder is composed of 2 DCTN1 subunits, 4 DCTN2 and 2 DCTN3. The 4 DCNT2 (via N-terminus) bind the ACTR1A filament and act as molecular rulers to determine the length. The pointed end is important for binding dynein-dynactin cargo adapters. Consists of 4 subunits: ACTR10, DCNT4, DCTN5 and DCTN6. The barbed end is composed of a CAPZA1:CAPZB heterodimers, which binds ACTR1A/ACTB filament and dynactin and stabilizes dynactin. Interacts with ATP7B, but not ATP7A, in a copper-dependent manner. Interacts with ANK2; this interaction is required for localization at costameres. Interacts with N4BP2L1.</text>
</comment>
<name>A0A0D2FWB5_9EURO</name>
<evidence type="ECO:0000256" key="10">
    <source>
        <dbReference type="ARBA" id="ARBA00023212"/>
    </source>
</evidence>
<evidence type="ECO:0000256" key="13">
    <source>
        <dbReference type="ARBA" id="ARBA00093507"/>
    </source>
</evidence>
<dbReference type="PANTHER" id="PTHR13034:SF2">
    <property type="entry name" value="DYNACTIN SUBUNIT 4"/>
    <property type="match status" value="1"/>
</dbReference>
<keyword evidence="10" id="KW-0206">Cytoskeleton</keyword>
<dbReference type="GeneID" id="25292504"/>
<keyword evidence="16" id="KW-1185">Reference proteome</keyword>
<dbReference type="InterPro" id="IPR008603">
    <property type="entry name" value="DCTN4"/>
</dbReference>
<keyword evidence="4" id="KW-0963">Cytoplasm</keyword>